<dbReference type="RefSeq" id="WP_252854618.1">
    <property type="nucleotide sequence ID" value="NZ_JAMXLR010000073.1"/>
</dbReference>
<proteinExistence type="predicted"/>
<dbReference type="EMBL" id="JAMXLR010000073">
    <property type="protein sequence ID" value="MCO6046506.1"/>
    <property type="molecule type" value="Genomic_DNA"/>
</dbReference>
<evidence type="ECO:0000313" key="2">
    <source>
        <dbReference type="Proteomes" id="UP001155241"/>
    </source>
</evidence>
<organism evidence="1 2">
    <name type="scientific">Aeoliella straminimaris</name>
    <dbReference type="NCBI Taxonomy" id="2954799"/>
    <lineage>
        <taxon>Bacteria</taxon>
        <taxon>Pseudomonadati</taxon>
        <taxon>Planctomycetota</taxon>
        <taxon>Planctomycetia</taxon>
        <taxon>Pirellulales</taxon>
        <taxon>Lacipirellulaceae</taxon>
        <taxon>Aeoliella</taxon>
    </lineage>
</organism>
<name>A0A9X2FHV2_9BACT</name>
<keyword evidence="2" id="KW-1185">Reference proteome</keyword>
<gene>
    <name evidence="1" type="ORF">NG895_21615</name>
</gene>
<evidence type="ECO:0000313" key="1">
    <source>
        <dbReference type="EMBL" id="MCO6046506.1"/>
    </source>
</evidence>
<protein>
    <submittedName>
        <fullName evidence="1">Uncharacterized protein</fullName>
    </submittedName>
</protein>
<comment type="caution">
    <text evidence="1">The sequence shown here is derived from an EMBL/GenBank/DDBJ whole genome shotgun (WGS) entry which is preliminary data.</text>
</comment>
<reference evidence="1" key="1">
    <citation type="submission" date="2022-06" db="EMBL/GenBank/DDBJ databases">
        <title>Aeoliella straminimaris, a novel planctomycete from sediments.</title>
        <authorList>
            <person name="Vitorino I.R."/>
            <person name="Lage O.M."/>
        </authorList>
    </citation>
    <scope>NUCLEOTIDE SEQUENCE</scope>
    <source>
        <strain evidence="1">ICT_H6.2</strain>
    </source>
</reference>
<sequence length="155" mass="17025">MLRTAGNLKQIVAVVAILLSLSTLAQNCGLYCILGACRAQAARSTADLERACTHCACHHHDQQPADSSEEPTEHRHDSCPCPEDCWCHLPPQPFELPKTVDAPLELAFLDSMAICDDLGVCNTADQPDSLRWSPPHVLDDESAVYRCAKLCRFLI</sequence>
<accession>A0A9X2FHV2</accession>
<dbReference type="Proteomes" id="UP001155241">
    <property type="component" value="Unassembled WGS sequence"/>
</dbReference>
<dbReference type="AlphaFoldDB" id="A0A9X2FHV2"/>